<keyword evidence="2" id="KW-1185">Reference proteome</keyword>
<organism evidence="1 2">
    <name type="scientific">Holdemanella biformis DSM 3989</name>
    <dbReference type="NCBI Taxonomy" id="518637"/>
    <lineage>
        <taxon>Bacteria</taxon>
        <taxon>Bacillati</taxon>
        <taxon>Bacillota</taxon>
        <taxon>Erysipelotrichia</taxon>
        <taxon>Erysipelotrichales</taxon>
        <taxon>Erysipelotrichaceae</taxon>
        <taxon>Holdemanella</taxon>
    </lineage>
</organism>
<protein>
    <submittedName>
        <fullName evidence="1">Uncharacterized protein</fullName>
    </submittedName>
</protein>
<dbReference type="Proteomes" id="UP000004315">
    <property type="component" value="Unassembled WGS sequence"/>
</dbReference>
<comment type="caution">
    <text evidence="1">The sequence shown here is derived from an EMBL/GenBank/DDBJ whole genome shotgun (WGS) entry which is preliminary data.</text>
</comment>
<accession>B7C9N5</accession>
<name>B7C9N5_9FIRM</name>
<dbReference type="HOGENOM" id="CLU_3217180_0_0_9"/>
<dbReference type="AlphaFoldDB" id="B7C9N5"/>
<evidence type="ECO:0000313" key="1">
    <source>
        <dbReference type="EMBL" id="EEC90537.1"/>
    </source>
</evidence>
<dbReference type="STRING" id="518637.EUBIFOR_00895"/>
<evidence type="ECO:0000313" key="2">
    <source>
        <dbReference type="Proteomes" id="UP000004315"/>
    </source>
</evidence>
<reference evidence="1 2" key="1">
    <citation type="submission" date="2008-11" db="EMBL/GenBank/DDBJ databases">
        <title>Draft genome sequence of Eubacterium biforme (DSM 3989).</title>
        <authorList>
            <person name="Sudarsanam P."/>
            <person name="Ley R."/>
            <person name="Guruge J."/>
            <person name="Turnbaugh P.J."/>
            <person name="Mahowald M."/>
            <person name="Liep D."/>
            <person name="Gordon J."/>
        </authorList>
    </citation>
    <scope>NUCLEOTIDE SEQUENCE [LARGE SCALE GENOMIC DNA]</scope>
    <source>
        <strain evidence="1 2">DSM 3989</strain>
    </source>
</reference>
<proteinExistence type="predicted"/>
<dbReference type="EMBL" id="ABYT01000052">
    <property type="protein sequence ID" value="EEC90537.1"/>
    <property type="molecule type" value="Genomic_DNA"/>
</dbReference>
<gene>
    <name evidence="1" type="ORF">EUBIFOR_00895</name>
</gene>
<sequence>MTKKIHPITRVIVVNMETLNMHKTKPDRMHRIADDIASVFVSFI</sequence>